<dbReference type="SUPFAM" id="SSF53784">
    <property type="entry name" value="Phosphofructokinase"/>
    <property type="match status" value="1"/>
</dbReference>
<name>A0A0M0JXL8_9EUKA</name>
<dbReference type="FunFam" id="3.40.50.450:FF:000002">
    <property type="entry name" value="ATP-dependent 6-phosphofructokinase"/>
    <property type="match status" value="1"/>
</dbReference>
<accession>A0A0M0JXL8</accession>
<dbReference type="GO" id="GO:0006002">
    <property type="term" value="P:fructose 6-phosphate metabolic process"/>
    <property type="evidence" value="ECO:0007669"/>
    <property type="project" value="InterPro"/>
</dbReference>
<keyword evidence="11" id="KW-0732">Signal</keyword>
<comment type="catalytic activity">
    <reaction evidence="10">
        <text>beta-D-fructose 6-phosphate + ATP = beta-D-fructose 1,6-bisphosphate + ADP + H(+)</text>
        <dbReference type="Rhea" id="RHEA:16109"/>
        <dbReference type="ChEBI" id="CHEBI:15378"/>
        <dbReference type="ChEBI" id="CHEBI:30616"/>
        <dbReference type="ChEBI" id="CHEBI:32966"/>
        <dbReference type="ChEBI" id="CHEBI:57634"/>
        <dbReference type="ChEBI" id="CHEBI:456216"/>
        <dbReference type="EC" id="2.7.1.11"/>
    </reaction>
</comment>
<gene>
    <name evidence="13" type="ORF">Ctob_014034</name>
</gene>
<keyword evidence="4" id="KW-0479">Metal-binding</keyword>
<dbReference type="Gene3D" id="3.40.50.450">
    <property type="match status" value="1"/>
</dbReference>
<keyword evidence="9" id="KW-0324">Glycolysis</keyword>
<comment type="function">
    <text evidence="2">Catalyzes the phosphorylation of D-fructose 6-phosphate to fructose 1,6-bisphosphate by ATP, the first committing step of glycolysis.</text>
</comment>
<evidence type="ECO:0000256" key="9">
    <source>
        <dbReference type="ARBA" id="ARBA00023152"/>
    </source>
</evidence>
<dbReference type="EMBL" id="JWZX01002134">
    <property type="protein sequence ID" value="KOO30883.1"/>
    <property type="molecule type" value="Genomic_DNA"/>
</dbReference>
<dbReference type="InterPro" id="IPR035966">
    <property type="entry name" value="PKF_sf"/>
</dbReference>
<dbReference type="InterPro" id="IPR000023">
    <property type="entry name" value="Phosphofructokinase_dom"/>
</dbReference>
<keyword evidence="3" id="KW-0808">Transferase</keyword>
<organism evidence="13 14">
    <name type="scientific">Chrysochromulina tobinii</name>
    <dbReference type="NCBI Taxonomy" id="1460289"/>
    <lineage>
        <taxon>Eukaryota</taxon>
        <taxon>Haptista</taxon>
        <taxon>Haptophyta</taxon>
        <taxon>Prymnesiophyceae</taxon>
        <taxon>Prymnesiales</taxon>
        <taxon>Chrysochromulinaceae</taxon>
        <taxon>Chrysochromulina</taxon>
    </lineage>
</organism>
<dbReference type="PANTHER" id="PTHR45770">
    <property type="entry name" value="ATP-DEPENDENT 6-PHOSPHOFRUCTOKINASE 1"/>
    <property type="match status" value="1"/>
</dbReference>
<comment type="caution">
    <text evidence="13">The sequence shown here is derived from an EMBL/GenBank/DDBJ whole genome shotgun (WGS) entry which is preliminary data.</text>
</comment>
<feature type="signal peptide" evidence="11">
    <location>
        <begin position="1"/>
        <end position="17"/>
    </location>
</feature>
<dbReference type="GO" id="GO:0005524">
    <property type="term" value="F:ATP binding"/>
    <property type="evidence" value="ECO:0007669"/>
    <property type="project" value="UniProtKB-KW"/>
</dbReference>
<keyword evidence="8" id="KW-0460">Magnesium</keyword>
<keyword evidence="14" id="KW-1185">Reference proteome</keyword>
<keyword evidence="5" id="KW-0547">Nucleotide-binding</keyword>
<keyword evidence="6 13" id="KW-0418">Kinase</keyword>
<evidence type="ECO:0000256" key="5">
    <source>
        <dbReference type="ARBA" id="ARBA00022741"/>
    </source>
</evidence>
<dbReference type="UniPathway" id="UPA00109">
    <property type="reaction ID" value="UER00182"/>
</dbReference>
<evidence type="ECO:0000256" key="3">
    <source>
        <dbReference type="ARBA" id="ARBA00022679"/>
    </source>
</evidence>
<protein>
    <submittedName>
        <fullName evidence="13">6-phosphofructokinase 3-like protein</fullName>
    </submittedName>
</protein>
<dbReference type="NCBIfam" id="NF005301">
    <property type="entry name" value="PRK06830.1"/>
    <property type="match status" value="1"/>
</dbReference>
<comment type="cofactor">
    <cofactor evidence="1">
        <name>Mg(2+)</name>
        <dbReference type="ChEBI" id="CHEBI:18420"/>
    </cofactor>
</comment>
<dbReference type="AlphaFoldDB" id="A0A0M0JXL8"/>
<dbReference type="PRINTS" id="PR00476">
    <property type="entry name" value="PHFRCTKINASE"/>
</dbReference>
<feature type="domain" description="Phosphofructokinase" evidence="12">
    <location>
        <begin position="260"/>
        <end position="563"/>
    </location>
</feature>
<dbReference type="GO" id="GO:0046872">
    <property type="term" value="F:metal ion binding"/>
    <property type="evidence" value="ECO:0007669"/>
    <property type="project" value="UniProtKB-KW"/>
</dbReference>
<dbReference type="InterPro" id="IPR022953">
    <property type="entry name" value="ATP_PFK"/>
</dbReference>
<dbReference type="InterPro" id="IPR050929">
    <property type="entry name" value="PFKA"/>
</dbReference>
<evidence type="ECO:0000256" key="6">
    <source>
        <dbReference type="ARBA" id="ARBA00022777"/>
    </source>
</evidence>
<reference evidence="14" key="1">
    <citation type="journal article" date="2015" name="PLoS Genet.">
        <title>Genome Sequence and Transcriptome Analyses of Chrysochromulina tobin: Metabolic Tools for Enhanced Algal Fitness in the Prominent Order Prymnesiales (Haptophyceae).</title>
        <authorList>
            <person name="Hovde B.T."/>
            <person name="Deodato C.R."/>
            <person name="Hunsperger H.M."/>
            <person name="Ryken S.A."/>
            <person name="Yost W."/>
            <person name="Jha R.K."/>
            <person name="Patterson J."/>
            <person name="Monnat R.J. Jr."/>
            <person name="Barlow S.B."/>
            <person name="Starkenburg S.R."/>
            <person name="Cattolico R.A."/>
        </authorList>
    </citation>
    <scope>NUCLEOTIDE SEQUENCE</scope>
    <source>
        <strain evidence="14">CCMP291</strain>
    </source>
</reference>
<evidence type="ECO:0000256" key="7">
    <source>
        <dbReference type="ARBA" id="ARBA00022840"/>
    </source>
</evidence>
<proteinExistence type="predicted"/>
<sequence length="624" mass="65967">MLQRFLVLSAVAQHAAAYVISPLTFAPKRVHTDTRACTAAAATEPESDEVAKLSALLREAREEVRSARGVSGIKLVNAQEAVDALLDRIDKQLHLEAEVPAPDAGDEAIAASVEDAIGKVNLRLKGRRASPPTASAAGSNAAATSQDVNILPAEDDVKASLLKPAINVPHVQNVREWLPDVRPQFTPYHGGCMSDVLTLLEEECVVPLAVSGTFVGESHVVLADPVVRADATAIDLVGATAYKAGGPREEVVFRAEEVKAAVVTCGGLCPGLNTVVKELVICLRAQYGVSTVYGIKYGYMGFYTGLAWAELGLADVETIHRQGGSVLGSSRGGHDTMAICDAIEAAGVNMVFTIGGDGTMRGSRALAEEFIARKAKVVVAHVPKTIDNDIPLLDATFGFGTAVQEATRAIFTARDEAVAYPNGVGIVNLMGRHSGFIAAHATMAARGVDVCLIPEVPFELEGPDGLLRYIESRVAQKGYCVVVVAEGSGQDLLNSARVGFDASGNKGLAEIGPYLKGRVIEHFKQIGAPASVKYVDPTYMVRAAPATAADNILCLQLAHDAVHGAFAGYTSFISGRVNGRAVYIPIATAAGRRNIEPTGNFWQQLVFATGQPNWRQRQLEDTPS</sequence>
<evidence type="ECO:0000313" key="14">
    <source>
        <dbReference type="Proteomes" id="UP000037460"/>
    </source>
</evidence>
<evidence type="ECO:0000256" key="4">
    <source>
        <dbReference type="ARBA" id="ARBA00022723"/>
    </source>
</evidence>
<dbReference type="GO" id="GO:0003872">
    <property type="term" value="F:6-phosphofructokinase activity"/>
    <property type="evidence" value="ECO:0007669"/>
    <property type="project" value="UniProtKB-EC"/>
</dbReference>
<evidence type="ECO:0000256" key="1">
    <source>
        <dbReference type="ARBA" id="ARBA00001946"/>
    </source>
</evidence>
<evidence type="ECO:0000259" key="12">
    <source>
        <dbReference type="Pfam" id="PF00365"/>
    </source>
</evidence>
<evidence type="ECO:0000256" key="11">
    <source>
        <dbReference type="SAM" id="SignalP"/>
    </source>
</evidence>
<evidence type="ECO:0000256" key="10">
    <source>
        <dbReference type="ARBA" id="ARBA00048070"/>
    </source>
</evidence>
<evidence type="ECO:0000313" key="13">
    <source>
        <dbReference type="EMBL" id="KOO30883.1"/>
    </source>
</evidence>
<evidence type="ECO:0000256" key="2">
    <source>
        <dbReference type="ARBA" id="ARBA00002659"/>
    </source>
</evidence>
<dbReference type="Proteomes" id="UP000037460">
    <property type="component" value="Unassembled WGS sequence"/>
</dbReference>
<evidence type="ECO:0000256" key="8">
    <source>
        <dbReference type="ARBA" id="ARBA00022842"/>
    </source>
</evidence>
<dbReference type="OrthoDB" id="537915at2759"/>
<dbReference type="Pfam" id="PF00365">
    <property type="entry name" value="PFK"/>
    <property type="match status" value="1"/>
</dbReference>
<dbReference type="GO" id="GO:0005737">
    <property type="term" value="C:cytoplasm"/>
    <property type="evidence" value="ECO:0007669"/>
    <property type="project" value="UniProtKB-ARBA"/>
</dbReference>
<feature type="chain" id="PRO_5005602300" evidence="11">
    <location>
        <begin position="18"/>
        <end position="624"/>
    </location>
</feature>
<keyword evidence="7" id="KW-0067">ATP-binding</keyword>